<dbReference type="Gene3D" id="3.40.50.300">
    <property type="entry name" value="P-loop containing nucleotide triphosphate hydrolases"/>
    <property type="match status" value="1"/>
</dbReference>
<dbReference type="Pfam" id="PF00350">
    <property type="entry name" value="Dynamin_N"/>
    <property type="match status" value="1"/>
</dbReference>
<comment type="caution">
    <text evidence="4">The sequence shown here is derived from an EMBL/GenBank/DDBJ whole genome shotgun (WGS) entry which is preliminary data.</text>
</comment>
<keyword evidence="4" id="KW-0378">Hydrolase</keyword>
<keyword evidence="1" id="KW-0547">Nucleotide-binding</keyword>
<keyword evidence="5" id="KW-1185">Reference proteome</keyword>
<feature type="domain" description="Dynamin-type G" evidence="3">
    <location>
        <begin position="37"/>
        <end position="321"/>
    </location>
</feature>
<dbReference type="AlphaFoldDB" id="A0A8K0WS93"/>
<dbReference type="GO" id="GO:0003924">
    <property type="term" value="F:GTPase activity"/>
    <property type="evidence" value="ECO:0007669"/>
    <property type="project" value="InterPro"/>
</dbReference>
<dbReference type="GO" id="GO:0006897">
    <property type="term" value="P:endocytosis"/>
    <property type="evidence" value="ECO:0007669"/>
    <property type="project" value="TreeGrafter"/>
</dbReference>
<evidence type="ECO:0000313" key="4">
    <source>
        <dbReference type="EMBL" id="KAH7319625.1"/>
    </source>
</evidence>
<reference evidence="4" key="1">
    <citation type="journal article" date="2021" name="Nat. Commun.">
        <title>Genetic determinants of endophytism in the Arabidopsis root mycobiome.</title>
        <authorList>
            <person name="Mesny F."/>
            <person name="Miyauchi S."/>
            <person name="Thiergart T."/>
            <person name="Pickel B."/>
            <person name="Atanasova L."/>
            <person name="Karlsson M."/>
            <person name="Huettel B."/>
            <person name="Barry K.W."/>
            <person name="Haridas S."/>
            <person name="Chen C."/>
            <person name="Bauer D."/>
            <person name="Andreopoulos W."/>
            <person name="Pangilinan J."/>
            <person name="LaButti K."/>
            <person name="Riley R."/>
            <person name="Lipzen A."/>
            <person name="Clum A."/>
            <person name="Drula E."/>
            <person name="Henrissat B."/>
            <person name="Kohler A."/>
            <person name="Grigoriev I.V."/>
            <person name="Martin F.M."/>
            <person name="Hacquard S."/>
        </authorList>
    </citation>
    <scope>NUCLEOTIDE SEQUENCE</scope>
    <source>
        <strain evidence="4">MPI-CAGE-CH-0235</strain>
    </source>
</reference>
<dbReference type="GO" id="GO:0005874">
    <property type="term" value="C:microtubule"/>
    <property type="evidence" value="ECO:0007669"/>
    <property type="project" value="TreeGrafter"/>
</dbReference>
<dbReference type="GO" id="GO:0016020">
    <property type="term" value="C:membrane"/>
    <property type="evidence" value="ECO:0007669"/>
    <property type="project" value="TreeGrafter"/>
</dbReference>
<organism evidence="4 5">
    <name type="scientific">Stachybotrys elegans</name>
    <dbReference type="NCBI Taxonomy" id="80388"/>
    <lineage>
        <taxon>Eukaryota</taxon>
        <taxon>Fungi</taxon>
        <taxon>Dikarya</taxon>
        <taxon>Ascomycota</taxon>
        <taxon>Pezizomycotina</taxon>
        <taxon>Sordariomycetes</taxon>
        <taxon>Hypocreomycetidae</taxon>
        <taxon>Hypocreales</taxon>
        <taxon>Stachybotryaceae</taxon>
        <taxon>Stachybotrys</taxon>
    </lineage>
</organism>
<dbReference type="Proteomes" id="UP000813444">
    <property type="component" value="Unassembled WGS sequence"/>
</dbReference>
<dbReference type="InterPro" id="IPR027417">
    <property type="entry name" value="P-loop_NTPase"/>
</dbReference>
<protein>
    <submittedName>
        <fullName evidence="4">P-loop containing nucleoside triphosphate hydrolase protein</fullName>
    </submittedName>
</protein>
<dbReference type="GO" id="GO:0000266">
    <property type="term" value="P:mitochondrial fission"/>
    <property type="evidence" value="ECO:0007669"/>
    <property type="project" value="TreeGrafter"/>
</dbReference>
<dbReference type="FunFam" id="3.40.50.300:FF:001425">
    <property type="entry name" value="Dynamin GTPase, putative"/>
    <property type="match status" value="1"/>
</dbReference>
<evidence type="ECO:0000256" key="2">
    <source>
        <dbReference type="ARBA" id="ARBA00023134"/>
    </source>
</evidence>
<proteinExistence type="predicted"/>
<gene>
    <name evidence="4" type="ORF">B0I35DRAFT_429427</name>
</gene>
<evidence type="ECO:0000259" key="3">
    <source>
        <dbReference type="PROSITE" id="PS51718"/>
    </source>
</evidence>
<dbReference type="SMART" id="SM00053">
    <property type="entry name" value="DYNc"/>
    <property type="match status" value="1"/>
</dbReference>
<dbReference type="GO" id="GO:0008017">
    <property type="term" value="F:microtubule binding"/>
    <property type="evidence" value="ECO:0007669"/>
    <property type="project" value="TreeGrafter"/>
</dbReference>
<dbReference type="OrthoDB" id="415706at2759"/>
<dbReference type="InterPro" id="IPR045063">
    <property type="entry name" value="Dynamin_N"/>
</dbReference>
<accession>A0A8K0WS93</accession>
<dbReference type="GO" id="GO:0048312">
    <property type="term" value="P:intracellular distribution of mitochondria"/>
    <property type="evidence" value="ECO:0007669"/>
    <property type="project" value="TreeGrafter"/>
</dbReference>
<evidence type="ECO:0000256" key="1">
    <source>
        <dbReference type="ARBA" id="ARBA00022741"/>
    </source>
</evidence>
<dbReference type="InterPro" id="IPR001401">
    <property type="entry name" value="Dynamin_GTPase"/>
</dbReference>
<dbReference type="EMBL" id="JAGPNK010000006">
    <property type="protein sequence ID" value="KAH7319625.1"/>
    <property type="molecule type" value="Genomic_DNA"/>
</dbReference>
<dbReference type="PROSITE" id="PS51718">
    <property type="entry name" value="G_DYNAMIN_2"/>
    <property type="match status" value="1"/>
</dbReference>
<dbReference type="GO" id="GO:0005739">
    <property type="term" value="C:mitochondrion"/>
    <property type="evidence" value="ECO:0007669"/>
    <property type="project" value="TreeGrafter"/>
</dbReference>
<dbReference type="InterPro" id="IPR000375">
    <property type="entry name" value="Dynamin_stalk"/>
</dbReference>
<dbReference type="GO" id="GO:0016559">
    <property type="term" value="P:peroxisome fission"/>
    <property type="evidence" value="ECO:0007669"/>
    <property type="project" value="TreeGrafter"/>
</dbReference>
<dbReference type="PANTHER" id="PTHR11566:SF21">
    <property type="entry name" value="DYNAMIN RELATED PROTEIN 1, ISOFORM A"/>
    <property type="match status" value="1"/>
</dbReference>
<dbReference type="InterPro" id="IPR030381">
    <property type="entry name" value="G_DYNAMIN_dom"/>
</dbReference>
<dbReference type="CDD" id="cd08771">
    <property type="entry name" value="DLP_1"/>
    <property type="match status" value="1"/>
</dbReference>
<keyword evidence="2" id="KW-0342">GTP-binding</keyword>
<sequence length="635" mass="71590">MVLTKLGPTVLDGLLSSKHHEILDLIDSLRSQGIDREVDLPQIIVCGDQSSGKSSVLEAISGVPFPVKSNLCTRFPTELVLRKTPQTGVKISIIPHHSRSKSESDSLTNFNETLDDIEHLPRLIEAAKTAMGIVTLGTAFSRDILRIEVSGPDRPALTIVDLPGLIHSENKNQTAEDVKLINEVVQSYMQESRTIILSVVSAKNDYANQIVLKLARQADPRGSRTMGVITKPDTLLPGSESESGYISLAKNEDIEFRLGWHVLRNADSEAVKWSLVQRDAEEAKFFSGGSWQRLPPTCLGIDNLRTRLSSALYYQIETELPSLVDDIKSKLMLYQEELLKLGNPRVTLDDQRYYLFQISQTFQNLAKAATDGTYNHEFFGDAMTAKGRTKRFRAVVQELGEGFARKIYDKGHSHGVLLKNESSYTLVDQAAHNLLRYKVVRLMARTRGRELPGMFNPMVVTDLFQEMCSPWEDIAVSHVKEVFNAARVFLTQVFDHICDKPSAQAIIGLIAEPKLDDILKHQREKTMALLKPHQQGHPITYHQLLLQRVQEIRQERDEDAISKVMARFYGSQWKTVGREYCSADPVTLYNELTKARKTADAKNDVASKALDYVRVYYEVRRTLKLQTMLTNPLDI</sequence>
<dbReference type="Pfam" id="PF01031">
    <property type="entry name" value="Dynamin_M"/>
    <property type="match status" value="1"/>
</dbReference>
<evidence type="ECO:0000313" key="5">
    <source>
        <dbReference type="Proteomes" id="UP000813444"/>
    </source>
</evidence>
<dbReference type="PRINTS" id="PR00195">
    <property type="entry name" value="DYNAMIN"/>
</dbReference>
<dbReference type="InterPro" id="IPR022812">
    <property type="entry name" value="Dynamin"/>
</dbReference>
<dbReference type="SUPFAM" id="SSF52540">
    <property type="entry name" value="P-loop containing nucleoside triphosphate hydrolases"/>
    <property type="match status" value="1"/>
</dbReference>
<dbReference type="PANTHER" id="PTHR11566">
    <property type="entry name" value="DYNAMIN"/>
    <property type="match status" value="1"/>
</dbReference>
<dbReference type="GO" id="GO:0005525">
    <property type="term" value="F:GTP binding"/>
    <property type="evidence" value="ECO:0007669"/>
    <property type="project" value="InterPro"/>
</dbReference>
<name>A0A8K0WS93_9HYPO</name>